<dbReference type="Pfam" id="PF00977">
    <property type="entry name" value="His_biosynth"/>
    <property type="match status" value="1"/>
</dbReference>
<comment type="subunit">
    <text evidence="3 9">Heterodimer of HisH and HisF.</text>
</comment>
<evidence type="ECO:0000256" key="1">
    <source>
        <dbReference type="ARBA" id="ARBA00005091"/>
    </source>
</evidence>
<dbReference type="InterPro" id="IPR006062">
    <property type="entry name" value="His_biosynth"/>
</dbReference>
<dbReference type="RefSeq" id="WP_110998022.1">
    <property type="nucleotide sequence ID" value="NZ_QKTW01000009.1"/>
</dbReference>
<evidence type="ECO:0000313" key="11">
    <source>
        <dbReference type="EMBL" id="PZF73925.1"/>
    </source>
</evidence>
<dbReference type="EMBL" id="QKTW01000009">
    <property type="protein sequence ID" value="PZF73925.1"/>
    <property type="molecule type" value="Genomic_DNA"/>
</dbReference>
<comment type="similarity">
    <text evidence="2 9 10">Belongs to the HisA/HisF family.</text>
</comment>
<dbReference type="GO" id="GO:0000105">
    <property type="term" value="P:L-histidine biosynthetic process"/>
    <property type="evidence" value="ECO:0007669"/>
    <property type="project" value="UniProtKB-UniRule"/>
</dbReference>
<evidence type="ECO:0000256" key="9">
    <source>
        <dbReference type="HAMAP-Rule" id="MF_01013"/>
    </source>
</evidence>
<dbReference type="PANTHER" id="PTHR21235:SF2">
    <property type="entry name" value="IMIDAZOLE GLYCEROL PHOSPHATE SYNTHASE HISHF"/>
    <property type="match status" value="1"/>
</dbReference>
<dbReference type="GO" id="GO:0016829">
    <property type="term" value="F:lyase activity"/>
    <property type="evidence" value="ECO:0007669"/>
    <property type="project" value="UniProtKB-KW"/>
</dbReference>
<dbReference type="CDD" id="cd04731">
    <property type="entry name" value="HisF"/>
    <property type="match status" value="1"/>
</dbReference>
<evidence type="ECO:0000256" key="10">
    <source>
        <dbReference type="RuleBase" id="RU003657"/>
    </source>
</evidence>
<dbReference type="EC" id="4.3.2.10" evidence="9"/>
<evidence type="ECO:0000256" key="6">
    <source>
        <dbReference type="ARBA" id="ARBA00023239"/>
    </source>
</evidence>
<dbReference type="Gene3D" id="3.20.20.70">
    <property type="entry name" value="Aldolase class I"/>
    <property type="match status" value="1"/>
</dbReference>
<accession>A0A2W2AEM5</accession>
<evidence type="ECO:0000256" key="2">
    <source>
        <dbReference type="ARBA" id="ARBA00009667"/>
    </source>
</evidence>
<feature type="active site" evidence="9">
    <location>
        <position position="131"/>
    </location>
</feature>
<dbReference type="HAMAP" id="MF_01013">
    <property type="entry name" value="HisF"/>
    <property type="match status" value="1"/>
</dbReference>
<dbReference type="AlphaFoldDB" id="A0A2W2AEM5"/>
<reference evidence="11 12" key="1">
    <citation type="submission" date="2018-06" db="EMBL/GenBank/DDBJ databases">
        <title>Mucibacter soli gen. nov., sp. nov., a new member of the family Chitinophagaceae producing mucin.</title>
        <authorList>
            <person name="Kim M.-K."/>
            <person name="Park S."/>
            <person name="Kim T.-S."/>
            <person name="Joung Y."/>
            <person name="Han J.-H."/>
            <person name="Kim S.B."/>
        </authorList>
    </citation>
    <scope>NUCLEOTIDE SEQUENCE [LARGE SCALE GENOMIC DNA]</scope>
    <source>
        <strain evidence="11 12">R1-15</strain>
    </source>
</reference>
<keyword evidence="4 9" id="KW-0028">Amino-acid biosynthesis</keyword>
<evidence type="ECO:0000313" key="12">
    <source>
        <dbReference type="Proteomes" id="UP000248745"/>
    </source>
</evidence>
<evidence type="ECO:0000256" key="5">
    <source>
        <dbReference type="ARBA" id="ARBA00023102"/>
    </source>
</evidence>
<feature type="active site" evidence="9">
    <location>
        <position position="12"/>
    </location>
</feature>
<name>A0A2W2AEM5_9BACT</name>
<comment type="caution">
    <text evidence="11">The sequence shown here is derived from an EMBL/GenBank/DDBJ whole genome shotgun (WGS) entry which is preliminary data.</text>
</comment>
<dbReference type="GO" id="GO:0000107">
    <property type="term" value="F:imidazoleglycerol-phosphate synthase activity"/>
    <property type="evidence" value="ECO:0007669"/>
    <property type="project" value="UniProtKB-UniRule"/>
</dbReference>
<dbReference type="InterPro" id="IPR004651">
    <property type="entry name" value="HisF"/>
</dbReference>
<organism evidence="11 12">
    <name type="scientific">Taibaiella soli</name>
    <dbReference type="NCBI Taxonomy" id="1649169"/>
    <lineage>
        <taxon>Bacteria</taxon>
        <taxon>Pseudomonadati</taxon>
        <taxon>Bacteroidota</taxon>
        <taxon>Chitinophagia</taxon>
        <taxon>Chitinophagales</taxon>
        <taxon>Chitinophagaceae</taxon>
        <taxon>Taibaiella</taxon>
    </lineage>
</organism>
<dbReference type="UniPathway" id="UPA00031">
    <property type="reaction ID" value="UER00010"/>
</dbReference>
<dbReference type="NCBIfam" id="TIGR00735">
    <property type="entry name" value="hisF"/>
    <property type="match status" value="1"/>
</dbReference>
<comment type="function">
    <text evidence="7 9">IGPS catalyzes the conversion of PRFAR and glutamine to IGP, AICAR and glutamate. The HisF subunit catalyzes the cyclization activity that produces IGP and AICAR from PRFAR using the ammonia provided by the HisH subunit.</text>
</comment>
<evidence type="ECO:0000256" key="3">
    <source>
        <dbReference type="ARBA" id="ARBA00011152"/>
    </source>
</evidence>
<evidence type="ECO:0000256" key="8">
    <source>
        <dbReference type="ARBA" id="ARBA00047838"/>
    </source>
</evidence>
<proteinExistence type="inferred from homology"/>
<dbReference type="PANTHER" id="PTHR21235">
    <property type="entry name" value="IMIDAZOLE GLYCEROL PHOSPHATE SYNTHASE SUBUNIT HISF/H IGP SYNTHASE SUBUNIT HISF/H"/>
    <property type="match status" value="1"/>
</dbReference>
<dbReference type="InterPro" id="IPR011060">
    <property type="entry name" value="RibuloseP-bd_barrel"/>
</dbReference>
<dbReference type="Proteomes" id="UP000248745">
    <property type="component" value="Unassembled WGS sequence"/>
</dbReference>
<comment type="catalytic activity">
    <reaction evidence="8 9">
        <text>5-[(5-phospho-1-deoxy-D-ribulos-1-ylimino)methylamino]-1-(5-phospho-beta-D-ribosyl)imidazole-4-carboxamide + L-glutamine = D-erythro-1-(imidazol-4-yl)glycerol 3-phosphate + 5-amino-1-(5-phospho-beta-D-ribosyl)imidazole-4-carboxamide + L-glutamate + H(+)</text>
        <dbReference type="Rhea" id="RHEA:24793"/>
        <dbReference type="ChEBI" id="CHEBI:15378"/>
        <dbReference type="ChEBI" id="CHEBI:29985"/>
        <dbReference type="ChEBI" id="CHEBI:58278"/>
        <dbReference type="ChEBI" id="CHEBI:58359"/>
        <dbReference type="ChEBI" id="CHEBI:58475"/>
        <dbReference type="ChEBI" id="CHEBI:58525"/>
        <dbReference type="EC" id="4.3.2.10"/>
    </reaction>
</comment>
<dbReference type="SUPFAM" id="SSF51366">
    <property type="entry name" value="Ribulose-phoshate binding barrel"/>
    <property type="match status" value="1"/>
</dbReference>
<dbReference type="OrthoDB" id="9781903at2"/>
<keyword evidence="12" id="KW-1185">Reference proteome</keyword>
<keyword evidence="5 9" id="KW-0368">Histidine biosynthesis</keyword>
<comment type="subcellular location">
    <subcellularLocation>
        <location evidence="9">Cytoplasm</location>
    </subcellularLocation>
</comment>
<protein>
    <recommendedName>
        <fullName evidence="9">Imidazole glycerol phosphate synthase subunit HisF</fullName>
        <ecNumber evidence="9">4.3.2.10</ecNumber>
    </recommendedName>
    <alternativeName>
        <fullName evidence="9">IGP synthase cyclase subunit</fullName>
    </alternativeName>
    <alternativeName>
        <fullName evidence="9">IGP synthase subunit HisF</fullName>
    </alternativeName>
    <alternativeName>
        <fullName evidence="9">ImGP synthase subunit HisF</fullName>
        <shortName evidence="9">IGPS subunit HisF</shortName>
    </alternativeName>
</protein>
<dbReference type="GO" id="GO:0005737">
    <property type="term" value="C:cytoplasm"/>
    <property type="evidence" value="ECO:0007669"/>
    <property type="project" value="UniProtKB-SubCell"/>
</dbReference>
<dbReference type="InterPro" id="IPR050064">
    <property type="entry name" value="IGPS_HisA/HisF"/>
</dbReference>
<gene>
    <name evidence="9" type="primary">hisF</name>
    <name evidence="11" type="ORF">DN068_06185</name>
</gene>
<dbReference type="InterPro" id="IPR013785">
    <property type="entry name" value="Aldolase_TIM"/>
</dbReference>
<keyword evidence="9" id="KW-0963">Cytoplasm</keyword>
<comment type="pathway">
    <text evidence="1 9">Amino-acid biosynthesis; L-histidine biosynthesis; L-histidine from 5-phospho-alpha-D-ribose 1-diphosphate: step 5/9.</text>
</comment>
<keyword evidence="6 9" id="KW-0456">Lyase</keyword>
<evidence type="ECO:0000256" key="4">
    <source>
        <dbReference type="ARBA" id="ARBA00022605"/>
    </source>
</evidence>
<evidence type="ECO:0000256" key="7">
    <source>
        <dbReference type="ARBA" id="ARBA00025475"/>
    </source>
</evidence>
<sequence>MGLTKRLIACLDVKDGRTVKGVQFESLRDMGDPVALAGYYTEAGIDELVFLDISATNERRKTLTGLVKRIAREINIPFTVGGGISSIADVDALLEFGADKVSVNTAAINDQSLIENLSKRFGSQCVVVAIDAKQTADDWLVYKNGGTVATKIPVTSWVKTAQDLGAGEILLTAINNDGTKSGFANELYNSISPYLRIPVIASGGAGNAQHFAEVFTQGNADAALAAGIFHNRMLGVPALKQFLLTQNIPVRI</sequence>